<reference evidence="7 8" key="1">
    <citation type="submission" date="2024-09" db="EMBL/GenBank/DDBJ databases">
        <authorList>
            <person name="Sun Q."/>
            <person name="Mori K."/>
        </authorList>
    </citation>
    <scope>NUCLEOTIDE SEQUENCE [LARGE SCALE GENOMIC DNA]</scope>
    <source>
        <strain evidence="7 8">JCM 3028</strain>
    </source>
</reference>
<dbReference type="Pfam" id="PF00389">
    <property type="entry name" value="2-Hacid_dh"/>
    <property type="match status" value="1"/>
</dbReference>
<feature type="domain" description="D-isomer specific 2-hydroxyacid dehydrogenase catalytic" evidence="5">
    <location>
        <begin position="40"/>
        <end position="329"/>
    </location>
</feature>
<protein>
    <submittedName>
        <fullName evidence="7">NAD(P)-dependent oxidoreductase</fullName>
    </submittedName>
</protein>
<dbReference type="InterPro" id="IPR029753">
    <property type="entry name" value="D-isomer_DH_CS"/>
</dbReference>
<sequence>MTQRSPGPGGLHPGEAGEAPWKLLALPPLPEEAVRNLLGSLGDRVVVSVPAARDRESLLAALGDAEIVVGDWSGGLALDAEAVRAAPRLAFVQQPSVGVDGHDLAALAEAGVPLANTAGVSAIGVAEWCLAAALALSRRLLDADAAVRAGRWPQLDLGPAELYGSRVGIVGFGPIGEAAARMFAAHGCEVSYWTRTPREVPYAYRELGELVASSHVLVLVIALTEETRGLVDPSLMPAGSLLVNAARGQVVDSAALLSALESGHLGGAALDVFDTEPLPPDDPLRDSPRVLLSPHVAGVTPQSTGRLIRCVLDNLEAAIEGRPVVNVVNGVEEVVGRRSEEGRS</sequence>
<dbReference type="PANTHER" id="PTHR10996:SF178">
    <property type="entry name" value="2-HYDROXYACID DEHYDROGENASE YGL185C-RELATED"/>
    <property type="match status" value="1"/>
</dbReference>
<accession>A0ABV5TMX8</accession>
<dbReference type="Gene3D" id="3.40.50.720">
    <property type="entry name" value="NAD(P)-binding Rossmann-like Domain"/>
    <property type="match status" value="2"/>
</dbReference>
<evidence type="ECO:0000256" key="1">
    <source>
        <dbReference type="ARBA" id="ARBA00005854"/>
    </source>
</evidence>
<dbReference type="InterPro" id="IPR050223">
    <property type="entry name" value="D-isomer_2-hydroxyacid_DH"/>
</dbReference>
<dbReference type="InterPro" id="IPR006139">
    <property type="entry name" value="D-isomer_2_OHA_DH_cat_dom"/>
</dbReference>
<evidence type="ECO:0000259" key="6">
    <source>
        <dbReference type="Pfam" id="PF02826"/>
    </source>
</evidence>
<dbReference type="InterPro" id="IPR006140">
    <property type="entry name" value="D-isomer_DH_NAD-bd"/>
</dbReference>
<keyword evidence="8" id="KW-1185">Reference proteome</keyword>
<proteinExistence type="inferred from homology"/>
<evidence type="ECO:0000259" key="5">
    <source>
        <dbReference type="Pfam" id="PF00389"/>
    </source>
</evidence>
<evidence type="ECO:0000256" key="2">
    <source>
        <dbReference type="ARBA" id="ARBA00023002"/>
    </source>
</evidence>
<keyword evidence="2 4" id="KW-0560">Oxidoreductase</keyword>
<comment type="similarity">
    <text evidence="1 4">Belongs to the D-isomer specific 2-hydroxyacid dehydrogenase family.</text>
</comment>
<keyword evidence="3" id="KW-0520">NAD</keyword>
<gene>
    <name evidence="7" type="ORF">ACFFRH_30235</name>
</gene>
<dbReference type="InterPro" id="IPR036291">
    <property type="entry name" value="NAD(P)-bd_dom_sf"/>
</dbReference>
<organism evidence="7 8">
    <name type="scientific">Streptosporangium vulgare</name>
    <dbReference type="NCBI Taxonomy" id="46190"/>
    <lineage>
        <taxon>Bacteria</taxon>
        <taxon>Bacillati</taxon>
        <taxon>Actinomycetota</taxon>
        <taxon>Actinomycetes</taxon>
        <taxon>Streptosporangiales</taxon>
        <taxon>Streptosporangiaceae</taxon>
        <taxon>Streptosporangium</taxon>
    </lineage>
</organism>
<comment type="caution">
    <text evidence="7">The sequence shown here is derived from an EMBL/GenBank/DDBJ whole genome shotgun (WGS) entry which is preliminary data.</text>
</comment>
<dbReference type="PANTHER" id="PTHR10996">
    <property type="entry name" value="2-HYDROXYACID DEHYDROGENASE-RELATED"/>
    <property type="match status" value="1"/>
</dbReference>
<dbReference type="RefSeq" id="WP_344750002.1">
    <property type="nucleotide sequence ID" value="NZ_BAAAWW010000214.1"/>
</dbReference>
<dbReference type="SUPFAM" id="SSF52283">
    <property type="entry name" value="Formate/glycerate dehydrogenase catalytic domain-like"/>
    <property type="match status" value="1"/>
</dbReference>
<dbReference type="EMBL" id="JBHMBS010000018">
    <property type="protein sequence ID" value="MFB9679785.1"/>
    <property type="molecule type" value="Genomic_DNA"/>
</dbReference>
<evidence type="ECO:0000256" key="4">
    <source>
        <dbReference type="RuleBase" id="RU003719"/>
    </source>
</evidence>
<evidence type="ECO:0000256" key="3">
    <source>
        <dbReference type="ARBA" id="ARBA00023027"/>
    </source>
</evidence>
<dbReference type="Proteomes" id="UP001589610">
    <property type="component" value="Unassembled WGS sequence"/>
</dbReference>
<evidence type="ECO:0000313" key="8">
    <source>
        <dbReference type="Proteomes" id="UP001589610"/>
    </source>
</evidence>
<name>A0ABV5TMX8_9ACTN</name>
<evidence type="ECO:0000313" key="7">
    <source>
        <dbReference type="EMBL" id="MFB9679785.1"/>
    </source>
</evidence>
<dbReference type="Pfam" id="PF02826">
    <property type="entry name" value="2-Hacid_dh_C"/>
    <property type="match status" value="1"/>
</dbReference>
<dbReference type="PROSITE" id="PS00671">
    <property type="entry name" value="D_2_HYDROXYACID_DH_3"/>
    <property type="match status" value="1"/>
</dbReference>
<dbReference type="SUPFAM" id="SSF51735">
    <property type="entry name" value="NAD(P)-binding Rossmann-fold domains"/>
    <property type="match status" value="1"/>
</dbReference>
<feature type="domain" description="D-isomer specific 2-hydroxyacid dehydrogenase NAD-binding" evidence="6">
    <location>
        <begin position="131"/>
        <end position="297"/>
    </location>
</feature>